<dbReference type="SUPFAM" id="SSF51011">
    <property type="entry name" value="Glycosyl hydrolase domain"/>
    <property type="match status" value="1"/>
</dbReference>
<dbReference type="Gene3D" id="2.60.40.1180">
    <property type="entry name" value="Golgi alpha-mannosidase II"/>
    <property type="match status" value="1"/>
</dbReference>
<reference evidence="3" key="1">
    <citation type="submission" date="2017-02" db="UniProtKB">
        <authorList>
            <consortium name="WormBaseParasite"/>
        </authorList>
    </citation>
    <scope>IDENTIFICATION</scope>
</reference>
<dbReference type="AlphaFoldDB" id="A0A0M3HIU0"/>
<proteinExistence type="predicted"/>
<dbReference type="Pfam" id="PF21365">
    <property type="entry name" value="Glyco_hydro_31_3rd"/>
    <property type="match status" value="1"/>
</dbReference>
<keyword evidence="2" id="KW-1185">Reference proteome</keyword>
<organism evidence="2 3">
    <name type="scientific">Ascaris lumbricoides</name>
    <name type="common">Giant roundworm</name>
    <dbReference type="NCBI Taxonomy" id="6252"/>
    <lineage>
        <taxon>Eukaryota</taxon>
        <taxon>Metazoa</taxon>
        <taxon>Ecdysozoa</taxon>
        <taxon>Nematoda</taxon>
        <taxon>Chromadorea</taxon>
        <taxon>Rhabditida</taxon>
        <taxon>Spirurina</taxon>
        <taxon>Ascaridomorpha</taxon>
        <taxon>Ascaridoidea</taxon>
        <taxon>Ascarididae</taxon>
        <taxon>Ascaris</taxon>
    </lineage>
</organism>
<sequence length="87" mass="9874">MWWLSESVDALSCSDQFVVNDRLIVAPVVKKGVTSRSVFLPEGTWEYALNHQKYCGPIKTVIDVSISTVFAYKLVFLIPVTNFLFPF</sequence>
<protein>
    <submittedName>
        <fullName evidence="3">DUF5110 domain-containing protein</fullName>
    </submittedName>
</protein>
<evidence type="ECO:0000313" key="2">
    <source>
        <dbReference type="Proteomes" id="UP000036681"/>
    </source>
</evidence>
<dbReference type="Proteomes" id="UP000036681">
    <property type="component" value="Unplaced"/>
</dbReference>
<dbReference type="InterPro" id="IPR048395">
    <property type="entry name" value="Glyco_hydro_31_C"/>
</dbReference>
<dbReference type="InterPro" id="IPR013780">
    <property type="entry name" value="Glyco_hydro_b"/>
</dbReference>
<evidence type="ECO:0000313" key="3">
    <source>
        <dbReference type="WBParaSite" id="ALUE_0000143501-mRNA-1"/>
    </source>
</evidence>
<accession>A0A0M3HIU0</accession>
<dbReference type="WBParaSite" id="ALUE_0000143501-mRNA-1">
    <property type="protein sequence ID" value="ALUE_0000143501-mRNA-1"/>
    <property type="gene ID" value="ALUE_0000143501"/>
</dbReference>
<feature type="domain" description="Glycosyl hydrolase family 31 C-terminal" evidence="1">
    <location>
        <begin position="9"/>
        <end position="63"/>
    </location>
</feature>
<evidence type="ECO:0000259" key="1">
    <source>
        <dbReference type="Pfam" id="PF21365"/>
    </source>
</evidence>
<name>A0A0M3HIU0_ASCLU</name>